<dbReference type="AlphaFoldDB" id="A0A7U8C206"/>
<evidence type="ECO:0000256" key="5">
    <source>
        <dbReference type="ARBA" id="ARBA00022827"/>
    </source>
</evidence>
<comment type="cofactor">
    <cofactor evidence="1">
        <name>FAD</name>
        <dbReference type="ChEBI" id="CHEBI:57692"/>
    </cofactor>
</comment>
<accession>A0A7U8C206</accession>
<dbReference type="InterPro" id="IPR036188">
    <property type="entry name" value="FAD/NAD-bd_sf"/>
</dbReference>
<dbReference type="NCBIfam" id="TIGR01988">
    <property type="entry name" value="Ubi-OHases"/>
    <property type="match status" value="1"/>
</dbReference>
<keyword evidence="7" id="KW-0503">Monooxygenase</keyword>
<dbReference type="UniPathway" id="UPA00232"/>
<dbReference type="Pfam" id="PF01494">
    <property type="entry name" value="FAD_binding_3"/>
    <property type="match status" value="1"/>
</dbReference>
<dbReference type="GO" id="GO:0016705">
    <property type="term" value="F:oxidoreductase activity, acting on paired donors, with incorporation or reduction of molecular oxygen"/>
    <property type="evidence" value="ECO:0007669"/>
    <property type="project" value="InterPro"/>
</dbReference>
<evidence type="ECO:0000313" key="11">
    <source>
        <dbReference type="Proteomes" id="UP000002171"/>
    </source>
</evidence>
<evidence type="ECO:0000256" key="2">
    <source>
        <dbReference type="ARBA" id="ARBA00004749"/>
    </source>
</evidence>
<dbReference type="GO" id="GO:0071949">
    <property type="term" value="F:FAD binding"/>
    <property type="evidence" value="ECO:0007669"/>
    <property type="project" value="InterPro"/>
</dbReference>
<dbReference type="Proteomes" id="UP000002171">
    <property type="component" value="Unassembled WGS sequence"/>
</dbReference>
<dbReference type="InterPro" id="IPR002938">
    <property type="entry name" value="FAD-bd"/>
</dbReference>
<name>A0A7U8C206_NEPCE</name>
<evidence type="ECO:0000256" key="1">
    <source>
        <dbReference type="ARBA" id="ARBA00001974"/>
    </source>
</evidence>
<keyword evidence="4" id="KW-0285">Flavoprotein</keyword>
<evidence type="ECO:0000259" key="9">
    <source>
        <dbReference type="Pfam" id="PF01494"/>
    </source>
</evidence>
<dbReference type="InterPro" id="IPR010971">
    <property type="entry name" value="UbiH/COQ6"/>
</dbReference>
<comment type="caution">
    <text evidence="10">The sequence shown here is derived from an EMBL/GenBank/DDBJ whole genome shotgun (WGS) entry which is preliminary data.</text>
</comment>
<dbReference type="GO" id="GO:0004497">
    <property type="term" value="F:monooxygenase activity"/>
    <property type="evidence" value="ECO:0007669"/>
    <property type="project" value="UniProtKB-KW"/>
</dbReference>
<dbReference type="PANTHER" id="PTHR43876">
    <property type="entry name" value="UBIQUINONE BIOSYNTHESIS MONOOXYGENASE COQ6, MITOCHONDRIAL"/>
    <property type="match status" value="1"/>
</dbReference>
<dbReference type="InterPro" id="IPR051205">
    <property type="entry name" value="UbiH/COQ6_monooxygenase"/>
</dbReference>
<evidence type="ECO:0000313" key="10">
    <source>
        <dbReference type="EMBL" id="EAR59978.1"/>
    </source>
</evidence>
<evidence type="ECO:0000256" key="8">
    <source>
        <dbReference type="SAM" id="MobiDB-lite"/>
    </source>
</evidence>
<keyword evidence="5" id="KW-0274">FAD</keyword>
<feature type="region of interest" description="Disordered" evidence="8">
    <location>
        <begin position="390"/>
        <end position="415"/>
    </location>
</feature>
<dbReference type="RefSeq" id="WP_007022530.1">
    <property type="nucleotide sequence ID" value="NZ_CH724127.1"/>
</dbReference>
<dbReference type="PRINTS" id="PR00420">
    <property type="entry name" value="RNGMNOXGNASE"/>
</dbReference>
<organism evidence="10 11">
    <name type="scientific">Neptuniibacter caesariensis</name>
    <dbReference type="NCBI Taxonomy" id="207954"/>
    <lineage>
        <taxon>Bacteria</taxon>
        <taxon>Pseudomonadati</taxon>
        <taxon>Pseudomonadota</taxon>
        <taxon>Gammaproteobacteria</taxon>
        <taxon>Oceanospirillales</taxon>
        <taxon>Oceanospirillaceae</taxon>
        <taxon>Neptuniibacter</taxon>
    </lineage>
</organism>
<dbReference type="NCBIfam" id="NF006593">
    <property type="entry name" value="PRK09126.1"/>
    <property type="match status" value="1"/>
</dbReference>
<evidence type="ECO:0000256" key="4">
    <source>
        <dbReference type="ARBA" id="ARBA00022630"/>
    </source>
</evidence>
<gene>
    <name evidence="10" type="ORF">MED92_02701</name>
</gene>
<dbReference type="PANTHER" id="PTHR43876:SF25">
    <property type="entry name" value="MONOOXYGENASE NMA2164"/>
    <property type="match status" value="1"/>
</dbReference>
<protein>
    <recommendedName>
        <fullName evidence="9">FAD-binding domain-containing protein</fullName>
    </recommendedName>
</protein>
<comment type="pathway">
    <text evidence="2">Cofactor biosynthesis; ubiquinone biosynthesis.</text>
</comment>
<reference evidence="10 11" key="1">
    <citation type="submission" date="2006-02" db="EMBL/GenBank/DDBJ databases">
        <authorList>
            <person name="Pinhassi J."/>
            <person name="Pedros-Alio C."/>
            <person name="Ferriera S."/>
            <person name="Johnson J."/>
            <person name="Kravitz S."/>
            <person name="Halpern A."/>
            <person name="Remington K."/>
            <person name="Beeson K."/>
            <person name="Tran B."/>
            <person name="Rogers Y.-H."/>
            <person name="Friedman R."/>
            <person name="Venter J.C."/>
        </authorList>
    </citation>
    <scope>NUCLEOTIDE SEQUENCE [LARGE SCALE GENOMIC DNA]</scope>
    <source>
        <strain evidence="10 11">MED92</strain>
    </source>
</reference>
<keyword evidence="11" id="KW-1185">Reference proteome</keyword>
<evidence type="ECO:0000256" key="7">
    <source>
        <dbReference type="ARBA" id="ARBA00023033"/>
    </source>
</evidence>
<comment type="similarity">
    <text evidence="3">Belongs to the UbiH/COQ6 family.</text>
</comment>
<evidence type="ECO:0000256" key="6">
    <source>
        <dbReference type="ARBA" id="ARBA00023002"/>
    </source>
</evidence>
<proteinExistence type="inferred from homology"/>
<dbReference type="EMBL" id="AAOW01000027">
    <property type="protein sequence ID" value="EAR59978.1"/>
    <property type="molecule type" value="Genomic_DNA"/>
</dbReference>
<keyword evidence="6" id="KW-0560">Oxidoreductase</keyword>
<dbReference type="SUPFAM" id="SSF51905">
    <property type="entry name" value="FAD/NAD(P)-binding domain"/>
    <property type="match status" value="1"/>
</dbReference>
<sequence length="441" mass="48547">MSDQSSTYDVLIIGAGPAGLSFARSLADLPIRVAVIERSSSSILADPPEDGREIALTHQSVELMKACGAWQRLPAEDVSPIEGAKVFDGDSSYSLDFDNEKEQLEALGYLVPNHQIRKAYYEELCQHDHVDIITETTVEEVSTDEHSGQITLNNGATLHAKLIVAADTRFSEMRRKMGLSATMRDFSRSAIVCRMEHSESHQQNAFECFHYGRTTAILPMNGNRSSIVVTVNSRDAQHFAEMSEAEFNQNIEQQLNGLLGDMRLLGKRHVYPLVAVHANQFVGRRFALIGDAAVGMHPVTAHGFNLGLKGQATLAKLMLNAIAEGEDFASEELLKAYEAEQMRTTRVIYYGTNLVVGLFTNESTAAKLARKATLRLANNIAPLKQLITDSLTEKNPDKPSPIQELTSHLPPVPEQLSPATVKQKFESLIPDAIKPRNILGL</sequence>
<feature type="domain" description="FAD-binding" evidence="9">
    <location>
        <begin position="8"/>
        <end position="343"/>
    </location>
</feature>
<dbReference type="GO" id="GO:0006744">
    <property type="term" value="P:ubiquinone biosynthetic process"/>
    <property type="evidence" value="ECO:0007669"/>
    <property type="project" value="UniProtKB-UniPathway"/>
</dbReference>
<dbReference type="Gene3D" id="3.50.50.60">
    <property type="entry name" value="FAD/NAD(P)-binding domain"/>
    <property type="match status" value="2"/>
</dbReference>
<evidence type="ECO:0000256" key="3">
    <source>
        <dbReference type="ARBA" id="ARBA00005349"/>
    </source>
</evidence>
<dbReference type="OrthoDB" id="9769565at2"/>